<keyword evidence="2 7" id="KW-0346">Stress response</keyword>
<protein>
    <recommendedName>
        <fullName evidence="1">D-lactate dehydratase</fullName>
        <ecNumber evidence="1">4.2.1.130</ecNumber>
    </recommendedName>
</protein>
<dbReference type="PANTHER" id="PTHR48094">
    <property type="entry name" value="PROTEIN/NUCLEIC ACID DEGLYCASE DJ-1-RELATED"/>
    <property type="match status" value="1"/>
</dbReference>
<evidence type="ECO:0000256" key="4">
    <source>
        <dbReference type="ARBA" id="ARBA00038493"/>
    </source>
</evidence>
<dbReference type="Pfam" id="PF01965">
    <property type="entry name" value="DJ-1_PfpI"/>
    <property type="match status" value="1"/>
</dbReference>
<feature type="domain" description="DJ-1/PfpI" evidence="6">
    <location>
        <begin position="32"/>
        <end position="234"/>
    </location>
</feature>
<evidence type="ECO:0000256" key="2">
    <source>
        <dbReference type="ARBA" id="ARBA00023016"/>
    </source>
</evidence>
<dbReference type="GO" id="GO:0019172">
    <property type="term" value="F:glyoxalase III activity"/>
    <property type="evidence" value="ECO:0007669"/>
    <property type="project" value="UniProtKB-EC"/>
</dbReference>
<comment type="catalytic activity">
    <reaction evidence="5">
        <text>methylglyoxal + H2O = (R)-lactate + H(+)</text>
        <dbReference type="Rhea" id="RHEA:27754"/>
        <dbReference type="ChEBI" id="CHEBI:15377"/>
        <dbReference type="ChEBI" id="CHEBI:15378"/>
        <dbReference type="ChEBI" id="CHEBI:16004"/>
        <dbReference type="ChEBI" id="CHEBI:17158"/>
        <dbReference type="EC" id="4.2.1.130"/>
    </reaction>
</comment>
<dbReference type="EMBL" id="JASJQH010001499">
    <property type="protein sequence ID" value="KAK9761214.1"/>
    <property type="molecule type" value="Genomic_DNA"/>
</dbReference>
<accession>A0ABR2WI80</accession>
<keyword evidence="3 7" id="KW-0456">Lyase</keyword>
<dbReference type="InterPro" id="IPR002818">
    <property type="entry name" value="DJ-1/PfpI"/>
</dbReference>
<gene>
    <name evidence="7" type="primary">HSP31_4</name>
    <name evidence="7" type="ORF">K7432_014048</name>
</gene>
<dbReference type="Gene3D" id="3.40.50.880">
    <property type="match status" value="1"/>
</dbReference>
<dbReference type="Proteomes" id="UP001479436">
    <property type="component" value="Unassembled WGS sequence"/>
</dbReference>
<evidence type="ECO:0000313" key="8">
    <source>
        <dbReference type="Proteomes" id="UP001479436"/>
    </source>
</evidence>
<sequence length="242" mass="25831">MPANLPRKALLSITSYHGPLYADGKNTGLFYTEALHPYEALVKAGFEVDLASETGKYGMDDHSLEKDFLNDEDEKIYHDAKHPFNVKLNSQLHKAADLNPGDYGLFFASAGHATLWDYPTAQNLQNIAADIYKRGGVVSAVCHGPAILPGIIDSSTGKSIIAGKKVTGFTTEGEVVLNLLDRIKEAHVPTIEDGAASVGAKYVAPPTPFADFSEVDGRVVTGANPASAKTTALNAIKVFDSL</sequence>
<name>A0ABR2WI80_9FUNG</name>
<evidence type="ECO:0000313" key="7">
    <source>
        <dbReference type="EMBL" id="KAK9761214.1"/>
    </source>
</evidence>
<comment type="similarity">
    <text evidence="4">Belongs to the peptidase C56 family. HSP31-like subfamily.</text>
</comment>
<dbReference type="EC" id="4.2.1.130" evidence="1"/>
<dbReference type="InterPro" id="IPR029062">
    <property type="entry name" value="Class_I_gatase-like"/>
</dbReference>
<evidence type="ECO:0000256" key="3">
    <source>
        <dbReference type="ARBA" id="ARBA00023239"/>
    </source>
</evidence>
<dbReference type="InterPro" id="IPR050325">
    <property type="entry name" value="Prot/Nucl_acid_deglycase"/>
</dbReference>
<keyword evidence="8" id="KW-1185">Reference proteome</keyword>
<evidence type="ECO:0000256" key="1">
    <source>
        <dbReference type="ARBA" id="ARBA00013134"/>
    </source>
</evidence>
<evidence type="ECO:0000256" key="5">
    <source>
        <dbReference type="ARBA" id="ARBA00048082"/>
    </source>
</evidence>
<proteinExistence type="inferred from homology"/>
<reference evidence="7 8" key="1">
    <citation type="submission" date="2023-04" db="EMBL/GenBank/DDBJ databases">
        <title>Genome of Basidiobolus ranarum AG-B5.</title>
        <authorList>
            <person name="Stajich J.E."/>
            <person name="Carter-House D."/>
            <person name="Gryganskyi A."/>
        </authorList>
    </citation>
    <scope>NUCLEOTIDE SEQUENCE [LARGE SCALE GENOMIC DNA]</scope>
    <source>
        <strain evidence="7 8">AG-B5</strain>
    </source>
</reference>
<comment type="caution">
    <text evidence="7">The sequence shown here is derived from an EMBL/GenBank/DDBJ whole genome shotgun (WGS) entry which is preliminary data.</text>
</comment>
<dbReference type="SUPFAM" id="SSF52317">
    <property type="entry name" value="Class I glutamine amidotransferase-like"/>
    <property type="match status" value="1"/>
</dbReference>
<organism evidence="7 8">
    <name type="scientific">Basidiobolus ranarum</name>
    <dbReference type="NCBI Taxonomy" id="34480"/>
    <lineage>
        <taxon>Eukaryota</taxon>
        <taxon>Fungi</taxon>
        <taxon>Fungi incertae sedis</taxon>
        <taxon>Zoopagomycota</taxon>
        <taxon>Entomophthoromycotina</taxon>
        <taxon>Basidiobolomycetes</taxon>
        <taxon>Basidiobolales</taxon>
        <taxon>Basidiobolaceae</taxon>
        <taxon>Basidiobolus</taxon>
    </lineage>
</organism>
<dbReference type="PANTHER" id="PTHR48094:SF11">
    <property type="entry name" value="GLUTATHIONE-INDEPENDENT GLYOXALASE HSP31-RELATED"/>
    <property type="match status" value="1"/>
</dbReference>
<evidence type="ECO:0000259" key="6">
    <source>
        <dbReference type="Pfam" id="PF01965"/>
    </source>
</evidence>